<accession>A0A7W3VYH9</accession>
<name>A0A7W3VYH9_9PSEU</name>
<organism evidence="1 2">
    <name type="scientific">Amycolatopsis dendrobii</name>
    <dbReference type="NCBI Taxonomy" id="2760662"/>
    <lineage>
        <taxon>Bacteria</taxon>
        <taxon>Bacillati</taxon>
        <taxon>Actinomycetota</taxon>
        <taxon>Actinomycetes</taxon>
        <taxon>Pseudonocardiales</taxon>
        <taxon>Pseudonocardiaceae</taxon>
        <taxon>Amycolatopsis</taxon>
    </lineage>
</organism>
<dbReference type="GO" id="GO:0016627">
    <property type="term" value="F:oxidoreductase activity, acting on the CH-CH group of donors"/>
    <property type="evidence" value="ECO:0007669"/>
    <property type="project" value="InterPro"/>
</dbReference>
<dbReference type="InterPro" id="IPR036250">
    <property type="entry name" value="AcylCo_DH-like_C"/>
</dbReference>
<dbReference type="SUPFAM" id="SSF47203">
    <property type="entry name" value="Acyl-CoA dehydrogenase C-terminal domain-like"/>
    <property type="match status" value="1"/>
</dbReference>
<dbReference type="AlphaFoldDB" id="A0A7W3VYH9"/>
<protein>
    <submittedName>
        <fullName evidence="1">DUF2786 domain-containing protein</fullName>
    </submittedName>
</protein>
<keyword evidence="2" id="KW-1185">Reference proteome</keyword>
<dbReference type="Proteomes" id="UP000526734">
    <property type="component" value="Unassembled WGS sequence"/>
</dbReference>
<dbReference type="RefSeq" id="WP_182892392.1">
    <property type="nucleotide sequence ID" value="NZ_JACGZW010000006.1"/>
</dbReference>
<gene>
    <name evidence="1" type="ORF">H4281_19700</name>
</gene>
<sequence length="186" mass="19557">MPDPVPGQQCRRVAREQGVAPALKLLRTTRRNNAIGAVPAGDLPAGTELLREADLPGGAVAFARGLPGAPAGLDLVWMRLGLSQGLLDECLRYLGERRSGEESLLRKQMIQDCLATALNGQLAVEADLLADGSMAAARVRYLHQLLSDVDRKLLGLLGAKGFLAGGPGEVADVSELLASVHEMGTT</sequence>
<dbReference type="EMBL" id="JACGZW010000006">
    <property type="protein sequence ID" value="MBB1155374.1"/>
    <property type="molecule type" value="Genomic_DNA"/>
</dbReference>
<proteinExistence type="predicted"/>
<evidence type="ECO:0000313" key="1">
    <source>
        <dbReference type="EMBL" id="MBB1155374.1"/>
    </source>
</evidence>
<reference evidence="1 2" key="1">
    <citation type="submission" date="2020-08" db="EMBL/GenBank/DDBJ databases">
        <title>Amycolatopsis sp. nov. DR6-1 isolated from Dendrobium heterocarpum.</title>
        <authorList>
            <person name="Tedsree N."/>
            <person name="Kuncharoen N."/>
            <person name="Likhitwitayawuid K."/>
            <person name="Tanasupawat S."/>
        </authorList>
    </citation>
    <scope>NUCLEOTIDE SEQUENCE [LARGE SCALE GENOMIC DNA]</scope>
    <source>
        <strain evidence="1 2">DR6-1</strain>
    </source>
</reference>
<evidence type="ECO:0000313" key="2">
    <source>
        <dbReference type="Proteomes" id="UP000526734"/>
    </source>
</evidence>
<comment type="caution">
    <text evidence="1">The sequence shown here is derived from an EMBL/GenBank/DDBJ whole genome shotgun (WGS) entry which is preliminary data.</text>
</comment>